<evidence type="ECO:0000313" key="9">
    <source>
        <dbReference type="Proteomes" id="UP001341135"/>
    </source>
</evidence>
<gene>
    <name evidence="8" type="ORF">PABY_13630</name>
</gene>
<dbReference type="SFLD" id="SFLDS00029">
    <property type="entry name" value="Radical_SAM"/>
    <property type="match status" value="1"/>
</dbReference>
<dbReference type="InterPro" id="IPR007197">
    <property type="entry name" value="rSAM"/>
</dbReference>
<proteinExistence type="predicted"/>
<dbReference type="InterPro" id="IPR034457">
    <property type="entry name" value="Organic_radical-activating"/>
</dbReference>
<dbReference type="InterPro" id="IPR016431">
    <property type="entry name" value="Pyrv-formate_lyase-activ_prd"/>
</dbReference>
<dbReference type="EMBL" id="AP028907">
    <property type="protein sequence ID" value="BES81796.1"/>
    <property type="molecule type" value="Genomic_DNA"/>
</dbReference>
<keyword evidence="3" id="KW-0949">S-adenosyl-L-methionine</keyword>
<reference evidence="8 9" key="1">
    <citation type="submission" date="2023-09" db="EMBL/GenBank/DDBJ databases">
        <title>Pyrofollis japonicus gen. nov. sp. nov., a novel member of the family Pyrodictiaceae isolated from the Iheya North hydrothermal field.</title>
        <authorList>
            <person name="Miyazaki U."/>
            <person name="Sanari M."/>
            <person name="Tame A."/>
            <person name="Kitajima M."/>
            <person name="Okamoto A."/>
            <person name="Sawayama S."/>
            <person name="Miyazaki J."/>
            <person name="Takai K."/>
            <person name="Nakagawa S."/>
        </authorList>
    </citation>
    <scope>NUCLEOTIDE SEQUENCE [LARGE SCALE GENOMIC DNA]</scope>
    <source>
        <strain evidence="8 9">AV2</strain>
    </source>
</reference>
<evidence type="ECO:0000259" key="7">
    <source>
        <dbReference type="Pfam" id="PF04055"/>
    </source>
</evidence>
<evidence type="ECO:0000256" key="4">
    <source>
        <dbReference type="ARBA" id="ARBA00022723"/>
    </source>
</evidence>
<accession>A0ABN6ZNE8</accession>
<feature type="domain" description="Radical SAM core" evidence="7">
    <location>
        <begin position="151"/>
        <end position="286"/>
    </location>
</feature>
<keyword evidence="6" id="KW-0411">Iron-sulfur</keyword>
<dbReference type="Proteomes" id="UP001341135">
    <property type="component" value="Chromosome"/>
</dbReference>
<name>A0ABN6ZNE8_9CREN</name>
<dbReference type="InterPro" id="IPR058240">
    <property type="entry name" value="rSAM_sf"/>
</dbReference>
<dbReference type="Gene3D" id="3.20.20.70">
    <property type="entry name" value="Aldolase class I"/>
    <property type="match status" value="1"/>
</dbReference>
<sequence length="392" mass="43412">MHSTGTGVLRRCSLCGREALVSTSIGVCARCLRERPQEALALVRRRRMEWRARYGLPPAPPRDPEGVPCRLCVNECQIPRGGRGYCGVWANRDGRLEPLAGRGRLLVFTYLDPHPTNCVAEPVCPAATSRGYPRYTFTRGVEKGFYNLAVFAGGCPLDCLFCQNPEHKAMVARGRLEPRYVRSVEDLVEEALDPRVTCICFFGGDPTPQMPVLIEASRRALQRARGRGLPLRVCWETDGLANPAVFREAARLSLESGGVVKIDWKAWSPGVYEALTGVDGHRALERLRENTRTTAEMAAGRPEPPLLVVSMLLVPGYVDAEEVRGVAGYIAGLMEEYGVNIPMVLLAFHPDHRMLDLPPTSRRHALEAKRAALEAGVREVYLGNTWLLGDHY</sequence>
<dbReference type="PANTHER" id="PTHR30352">
    <property type="entry name" value="PYRUVATE FORMATE-LYASE-ACTIVATING ENZYME"/>
    <property type="match status" value="1"/>
</dbReference>
<comment type="cofactor">
    <cofactor evidence="1">
        <name>[4Fe-4S] cluster</name>
        <dbReference type="ChEBI" id="CHEBI:49883"/>
    </cofactor>
</comment>
<dbReference type="GeneID" id="89289376"/>
<evidence type="ECO:0000313" key="8">
    <source>
        <dbReference type="EMBL" id="BES81796.1"/>
    </source>
</evidence>
<dbReference type="SUPFAM" id="SSF102114">
    <property type="entry name" value="Radical SAM enzymes"/>
    <property type="match status" value="1"/>
</dbReference>
<organism evidence="8 9">
    <name type="scientific">Pyrodictium abyssi</name>
    <dbReference type="NCBI Taxonomy" id="54256"/>
    <lineage>
        <taxon>Archaea</taxon>
        <taxon>Thermoproteota</taxon>
        <taxon>Thermoprotei</taxon>
        <taxon>Desulfurococcales</taxon>
        <taxon>Pyrodictiaceae</taxon>
        <taxon>Pyrodictium</taxon>
    </lineage>
</organism>
<dbReference type="Pfam" id="PF04055">
    <property type="entry name" value="Radical_SAM"/>
    <property type="match status" value="1"/>
</dbReference>
<dbReference type="RefSeq" id="WP_338248519.1">
    <property type="nucleotide sequence ID" value="NZ_AP028907.1"/>
</dbReference>
<evidence type="ECO:0000256" key="1">
    <source>
        <dbReference type="ARBA" id="ARBA00001966"/>
    </source>
</evidence>
<dbReference type="PANTHER" id="PTHR30352:SF22">
    <property type="entry name" value="PYRUVATE FORMATE-LYASE ACTIVATING ENZYME HOMOLOG"/>
    <property type="match status" value="1"/>
</dbReference>
<keyword evidence="5" id="KW-0408">Iron</keyword>
<evidence type="ECO:0000256" key="6">
    <source>
        <dbReference type="ARBA" id="ARBA00023014"/>
    </source>
</evidence>
<evidence type="ECO:0000256" key="2">
    <source>
        <dbReference type="ARBA" id="ARBA00022485"/>
    </source>
</evidence>
<keyword evidence="2" id="KW-0004">4Fe-4S</keyword>
<evidence type="ECO:0000256" key="5">
    <source>
        <dbReference type="ARBA" id="ARBA00023004"/>
    </source>
</evidence>
<keyword evidence="4" id="KW-0479">Metal-binding</keyword>
<dbReference type="PIRSF" id="PIRSF004869">
    <property type="entry name" value="PflX_prd"/>
    <property type="match status" value="1"/>
</dbReference>
<evidence type="ECO:0000256" key="3">
    <source>
        <dbReference type="ARBA" id="ARBA00022691"/>
    </source>
</evidence>
<keyword evidence="9" id="KW-1185">Reference proteome</keyword>
<protein>
    <submittedName>
        <fullName evidence="8">Radical SAM protein</fullName>
    </submittedName>
</protein>
<dbReference type="CDD" id="cd01335">
    <property type="entry name" value="Radical_SAM"/>
    <property type="match status" value="1"/>
</dbReference>
<dbReference type="InterPro" id="IPR013785">
    <property type="entry name" value="Aldolase_TIM"/>
</dbReference>